<dbReference type="PANTHER" id="PTHR37529:SF1">
    <property type="entry name" value="TRANSPOSASE INSG FOR INSERTION SEQUENCE ELEMENT IS4-RELATED"/>
    <property type="match status" value="1"/>
</dbReference>
<dbReference type="AlphaFoldDB" id="A0ABD4KS33"/>
<evidence type="ECO:0000259" key="1">
    <source>
        <dbReference type="Pfam" id="PF01609"/>
    </source>
</evidence>
<evidence type="ECO:0000313" key="2">
    <source>
        <dbReference type="EMBL" id="MBF4274220.1"/>
    </source>
</evidence>
<feature type="domain" description="Transposase IS4-like" evidence="1">
    <location>
        <begin position="23"/>
        <end position="115"/>
    </location>
</feature>
<feature type="non-terminal residue" evidence="2">
    <location>
        <position position="116"/>
    </location>
</feature>
<name>A0ABD4KS33_VIBAN</name>
<dbReference type="InterPro" id="IPR002559">
    <property type="entry name" value="Transposase_11"/>
</dbReference>
<feature type="non-terminal residue" evidence="2">
    <location>
        <position position="1"/>
    </location>
</feature>
<reference evidence="2 3" key="1">
    <citation type="journal article" date="2021" name="PeerJ">
        <title>Analysis of 44 Vibrio anguillarum genomes reveals high genetic diversity.</title>
        <authorList>
            <person name="Hansen M.J."/>
            <person name="Dalsgaard I."/>
        </authorList>
    </citation>
    <scope>NUCLEOTIDE SEQUENCE [LARGE SCALE GENOMIC DNA]</scope>
    <source>
        <strain evidence="2 3">17-16730-2A</strain>
    </source>
</reference>
<comment type="caution">
    <text evidence="2">The sequence shown here is derived from an EMBL/GenBank/DDBJ whole genome shotgun (WGS) entry which is preliminary data.</text>
</comment>
<proteinExistence type="predicted"/>
<organism evidence="2 3">
    <name type="scientific">Vibrio anguillarum</name>
    <name type="common">Listonella anguillarum</name>
    <dbReference type="NCBI Taxonomy" id="55601"/>
    <lineage>
        <taxon>Bacteria</taxon>
        <taxon>Pseudomonadati</taxon>
        <taxon>Pseudomonadota</taxon>
        <taxon>Gammaproteobacteria</taxon>
        <taxon>Vibrionales</taxon>
        <taxon>Vibrionaceae</taxon>
        <taxon>Vibrio</taxon>
    </lineage>
</organism>
<dbReference type="Pfam" id="PF01609">
    <property type="entry name" value="DDE_Tnp_1"/>
    <property type="match status" value="1"/>
</dbReference>
<dbReference type="EMBL" id="RDOM01000123">
    <property type="protein sequence ID" value="MBF4274220.1"/>
    <property type="molecule type" value="Genomic_DNA"/>
</dbReference>
<sequence>IKAVFERMTTSWLKSAKLPQWNGLTLLSVDGVVWRTPDNPQNENAFSRQKGTQYPQVRMVCQMELSSHIITASAFDNYNTNEMVLAEKLIETTPNHSVTMFDKGFYSLGLLHKWQD</sequence>
<dbReference type="Proteomes" id="UP000722957">
    <property type="component" value="Unassembled WGS sequence"/>
</dbReference>
<dbReference type="RefSeq" id="WP_194573914.1">
    <property type="nucleotide sequence ID" value="NZ_RDOM01000123.1"/>
</dbReference>
<accession>A0ABD4KS33</accession>
<evidence type="ECO:0000313" key="3">
    <source>
        <dbReference type="Proteomes" id="UP000722957"/>
    </source>
</evidence>
<protein>
    <submittedName>
        <fullName evidence="2">IS4 family transposase</fullName>
    </submittedName>
</protein>
<gene>
    <name evidence="2" type="ORF">EAY07_19835</name>
</gene>
<dbReference type="PANTHER" id="PTHR37529">
    <property type="entry name" value="TRANSPOSASE INSG FOR INSERTION SEQUENCE ELEMENT IS4-RELATED"/>
    <property type="match status" value="1"/>
</dbReference>